<reference evidence="2 3" key="1">
    <citation type="submission" date="2020-08" db="EMBL/GenBank/DDBJ databases">
        <title>Genome public.</title>
        <authorList>
            <person name="Liu C."/>
            <person name="Sun Q."/>
        </authorList>
    </citation>
    <scope>NUCLEOTIDE SEQUENCE [LARGE SCALE GENOMIC DNA]</scope>
    <source>
        <strain evidence="2 3">NSJ-35</strain>
    </source>
</reference>
<dbReference type="Proteomes" id="UP000606889">
    <property type="component" value="Unassembled WGS sequence"/>
</dbReference>
<keyword evidence="3" id="KW-1185">Reference proteome</keyword>
<sequence>MKKSVWSVLSRIIAVALGICLFAGCLFTVQAQNTIAPENPITEKKETQSIPLTSASAIQIDEDLLDLDSDVTEAESQETNEEEFSAETISDSLNSGAIAGENTESGNGGGAAGTGSTPGSESFTLPSNVNYFFVDIVDLQQPYYPSDPRCYYRITHIYPELEVENIVILDNGQPVSHYGGNADEGWLNLVSGENWLTVQVTYRLPNGETKTFERATNPAMVLLQDPLDITFEDNLKAEYDNPAISFYVNPSPAEANVQVYANGSLVPLGEDGQYHATLNQGENKITYRAKAAGWNDTEISQTVIYRKTAIRVYSPELEEMRYETGYTHYEDTITFSTRVENIETGEPVSGVKMDIYLQGTLVKSLSGGDHDNITLNLPIAAMNGITIVARGANSENNETQSAEVSYIVNKRPGGPTPDEVLAGTKPNANLPAVSTTHDPTLDFRVSPTTIDTTGDSYAISTHKVKVYHTSTVTSRTYVLMREDIMGLYCYTVNLDEGYNLVELVLVTDELYEITYRYEVYYIPQPSTGEPIGSIYVSVDASVIGLSGIAAGYVDIYEGDSLGTAVRRLLEQHGYQVSMKGESNYAMYIEAIIKKGMLSGWSQDMIGTSERQMIEQAIQEDPNFWTGNYDYNSLGEFDFTTGSGWMFTLNGTPISGLSNEFPKDGDTCKMMFSLMRGSDIGL</sequence>
<dbReference type="PROSITE" id="PS51257">
    <property type="entry name" value="PROKAR_LIPOPROTEIN"/>
    <property type="match status" value="1"/>
</dbReference>
<name>A0ABR7EED8_9FIRM</name>
<dbReference type="RefSeq" id="WP_186857652.1">
    <property type="nucleotide sequence ID" value="NZ_JACOON010000003.1"/>
</dbReference>
<protein>
    <recommendedName>
        <fullName evidence="4">DUF4430 domain-containing protein</fullName>
    </recommendedName>
</protein>
<dbReference type="EMBL" id="JACOON010000003">
    <property type="protein sequence ID" value="MBC5648135.1"/>
    <property type="molecule type" value="Genomic_DNA"/>
</dbReference>
<accession>A0ABR7EED8</accession>
<gene>
    <name evidence="2" type="ORF">H8S18_07270</name>
</gene>
<evidence type="ECO:0008006" key="4">
    <source>
        <dbReference type="Google" id="ProtNLM"/>
    </source>
</evidence>
<evidence type="ECO:0000313" key="3">
    <source>
        <dbReference type="Proteomes" id="UP000606889"/>
    </source>
</evidence>
<proteinExistence type="predicted"/>
<evidence type="ECO:0000256" key="1">
    <source>
        <dbReference type="SAM" id="MobiDB-lite"/>
    </source>
</evidence>
<feature type="region of interest" description="Disordered" evidence="1">
    <location>
        <begin position="96"/>
        <end position="120"/>
    </location>
</feature>
<comment type="caution">
    <text evidence="2">The sequence shown here is derived from an EMBL/GenBank/DDBJ whole genome shotgun (WGS) entry which is preliminary data.</text>
</comment>
<evidence type="ECO:0000313" key="2">
    <source>
        <dbReference type="EMBL" id="MBC5648135.1"/>
    </source>
</evidence>
<organism evidence="2 3">
    <name type="scientific">Christensenella tenuis</name>
    <dbReference type="NCBI Taxonomy" id="2763033"/>
    <lineage>
        <taxon>Bacteria</taxon>
        <taxon>Bacillati</taxon>
        <taxon>Bacillota</taxon>
        <taxon>Clostridia</taxon>
        <taxon>Christensenellales</taxon>
        <taxon>Christensenellaceae</taxon>
        <taxon>Christensenella</taxon>
    </lineage>
</organism>